<name>A0A8S3XIX2_PARAO</name>
<sequence length="79" mass="9423">MSRASSPARSAGAQELPEDDNIDIEQLIALMHKRPALWDKFDPKYHDRILKARLWEEIYQQIYFTWEQYSVGERKQKGK</sequence>
<evidence type="ECO:0000259" key="1">
    <source>
        <dbReference type="PROSITE" id="PS51029"/>
    </source>
</evidence>
<gene>
    <name evidence="2" type="ORF">PAPOLLO_LOCUS17802</name>
</gene>
<reference evidence="2" key="1">
    <citation type="submission" date="2021-04" db="EMBL/GenBank/DDBJ databases">
        <authorList>
            <person name="Tunstrom K."/>
        </authorList>
    </citation>
    <scope>NUCLEOTIDE SEQUENCE</scope>
</reference>
<dbReference type="EMBL" id="CAJQZP010001149">
    <property type="protein sequence ID" value="CAG5022752.1"/>
    <property type="molecule type" value="Genomic_DNA"/>
</dbReference>
<dbReference type="Proteomes" id="UP000691718">
    <property type="component" value="Unassembled WGS sequence"/>
</dbReference>
<accession>A0A8S3XIX2</accession>
<evidence type="ECO:0000313" key="2">
    <source>
        <dbReference type="EMBL" id="CAG5022752.1"/>
    </source>
</evidence>
<organism evidence="2 3">
    <name type="scientific">Parnassius apollo</name>
    <name type="common">Apollo butterfly</name>
    <name type="synonym">Papilio apollo</name>
    <dbReference type="NCBI Taxonomy" id="110799"/>
    <lineage>
        <taxon>Eukaryota</taxon>
        <taxon>Metazoa</taxon>
        <taxon>Ecdysozoa</taxon>
        <taxon>Arthropoda</taxon>
        <taxon>Hexapoda</taxon>
        <taxon>Insecta</taxon>
        <taxon>Pterygota</taxon>
        <taxon>Neoptera</taxon>
        <taxon>Endopterygota</taxon>
        <taxon>Lepidoptera</taxon>
        <taxon>Glossata</taxon>
        <taxon>Ditrysia</taxon>
        <taxon>Papilionoidea</taxon>
        <taxon>Papilionidae</taxon>
        <taxon>Parnassiinae</taxon>
        <taxon>Parnassini</taxon>
        <taxon>Parnassius</taxon>
        <taxon>Parnassius</taxon>
    </lineage>
</organism>
<dbReference type="OrthoDB" id="6159213at2759"/>
<evidence type="ECO:0000313" key="3">
    <source>
        <dbReference type="Proteomes" id="UP000691718"/>
    </source>
</evidence>
<feature type="domain" description="MADF" evidence="1">
    <location>
        <begin position="26"/>
        <end position="79"/>
    </location>
</feature>
<dbReference type="InterPro" id="IPR006578">
    <property type="entry name" value="MADF-dom"/>
</dbReference>
<dbReference type="PROSITE" id="PS51029">
    <property type="entry name" value="MADF"/>
    <property type="match status" value="1"/>
</dbReference>
<comment type="caution">
    <text evidence="2">The sequence shown here is derived from an EMBL/GenBank/DDBJ whole genome shotgun (WGS) entry which is preliminary data.</text>
</comment>
<keyword evidence="3" id="KW-1185">Reference proteome</keyword>
<dbReference type="AlphaFoldDB" id="A0A8S3XIX2"/>
<dbReference type="Pfam" id="PF10545">
    <property type="entry name" value="MADF_DNA_bdg"/>
    <property type="match status" value="1"/>
</dbReference>
<proteinExistence type="predicted"/>
<protein>
    <submittedName>
        <fullName evidence="2">(apollo) hypothetical protein</fullName>
    </submittedName>
</protein>